<feature type="transmembrane region" description="Helical" evidence="9">
    <location>
        <begin position="208"/>
        <end position="228"/>
    </location>
</feature>
<dbReference type="PRINTS" id="PR01437">
    <property type="entry name" value="NUOXDRDTASE4"/>
</dbReference>
<dbReference type="RefSeq" id="WP_344747794.1">
    <property type="nucleotide sequence ID" value="NZ_BAAAWW010000138.1"/>
</dbReference>
<feature type="transmembrane region" description="Helical" evidence="9">
    <location>
        <begin position="135"/>
        <end position="155"/>
    </location>
</feature>
<feature type="transmembrane region" description="Helical" evidence="9">
    <location>
        <begin position="167"/>
        <end position="188"/>
    </location>
</feature>
<evidence type="ECO:0000313" key="12">
    <source>
        <dbReference type="Proteomes" id="UP001589610"/>
    </source>
</evidence>
<dbReference type="Pfam" id="PF00361">
    <property type="entry name" value="Proton_antipo_M"/>
    <property type="match status" value="1"/>
</dbReference>
<feature type="transmembrane region" description="Helical" evidence="9">
    <location>
        <begin position="240"/>
        <end position="261"/>
    </location>
</feature>
<proteinExistence type="inferred from homology"/>
<accession>A0ABV5TUD2</accession>
<dbReference type="InterPro" id="IPR050586">
    <property type="entry name" value="CPA3_Na-H_Antiporter_D"/>
</dbReference>
<evidence type="ECO:0000259" key="10">
    <source>
        <dbReference type="Pfam" id="PF00361"/>
    </source>
</evidence>
<feature type="domain" description="NADH:quinone oxidoreductase/Mrp antiporter transmembrane" evidence="10">
    <location>
        <begin position="131"/>
        <end position="418"/>
    </location>
</feature>
<dbReference type="InterPro" id="IPR001750">
    <property type="entry name" value="ND/Mrp_TM"/>
</dbReference>
<evidence type="ECO:0000256" key="8">
    <source>
        <dbReference type="SAM" id="MobiDB-lite"/>
    </source>
</evidence>
<evidence type="ECO:0000256" key="3">
    <source>
        <dbReference type="ARBA" id="ARBA00022475"/>
    </source>
</evidence>
<organism evidence="11 12">
    <name type="scientific">Streptosporangium vulgare</name>
    <dbReference type="NCBI Taxonomy" id="46190"/>
    <lineage>
        <taxon>Bacteria</taxon>
        <taxon>Bacillati</taxon>
        <taxon>Actinomycetota</taxon>
        <taxon>Actinomycetes</taxon>
        <taxon>Streptosporangiales</taxon>
        <taxon>Streptosporangiaceae</taxon>
        <taxon>Streptosporangium</taxon>
    </lineage>
</organism>
<comment type="subcellular location">
    <subcellularLocation>
        <location evidence="1">Cell membrane</location>
        <topology evidence="1">Multi-pass membrane protein</topology>
    </subcellularLocation>
    <subcellularLocation>
        <location evidence="7">Membrane</location>
        <topology evidence="7">Multi-pass membrane protein</topology>
    </subcellularLocation>
</comment>
<evidence type="ECO:0000256" key="2">
    <source>
        <dbReference type="ARBA" id="ARBA00005346"/>
    </source>
</evidence>
<feature type="transmembrane region" description="Helical" evidence="9">
    <location>
        <begin position="31"/>
        <end position="51"/>
    </location>
</feature>
<keyword evidence="6 9" id="KW-0472">Membrane</keyword>
<dbReference type="PANTHER" id="PTHR42703:SF1">
    <property type="entry name" value="NA(+)_H(+) ANTIPORTER SUBUNIT D1"/>
    <property type="match status" value="1"/>
</dbReference>
<feature type="transmembrane region" description="Helical" evidence="9">
    <location>
        <begin position="81"/>
        <end position="99"/>
    </location>
</feature>
<feature type="transmembrane region" description="Helical" evidence="9">
    <location>
        <begin position="111"/>
        <end position="129"/>
    </location>
</feature>
<evidence type="ECO:0000256" key="4">
    <source>
        <dbReference type="ARBA" id="ARBA00022692"/>
    </source>
</evidence>
<dbReference type="NCBIfam" id="NF009308">
    <property type="entry name" value="PRK12665.1"/>
    <property type="match status" value="1"/>
</dbReference>
<dbReference type="PANTHER" id="PTHR42703">
    <property type="entry name" value="NADH DEHYDROGENASE"/>
    <property type="match status" value="1"/>
</dbReference>
<dbReference type="Proteomes" id="UP001589610">
    <property type="component" value="Unassembled WGS sequence"/>
</dbReference>
<comment type="caution">
    <text evidence="11">The sequence shown here is derived from an EMBL/GenBank/DDBJ whole genome shotgun (WGS) entry which is preliminary data.</text>
</comment>
<gene>
    <name evidence="11" type="ORF">ACFFRH_40905</name>
</gene>
<feature type="transmembrane region" description="Helical" evidence="9">
    <location>
        <begin position="273"/>
        <end position="294"/>
    </location>
</feature>
<dbReference type="InterPro" id="IPR003918">
    <property type="entry name" value="NADH_UbQ_OxRdtase"/>
</dbReference>
<feature type="region of interest" description="Disordered" evidence="8">
    <location>
        <begin position="439"/>
        <end position="476"/>
    </location>
</feature>
<feature type="compositionally biased region" description="Basic and acidic residues" evidence="8">
    <location>
        <begin position="447"/>
        <end position="467"/>
    </location>
</feature>
<keyword evidence="3" id="KW-1003">Cell membrane</keyword>
<protein>
    <submittedName>
        <fullName evidence="11">Na+/H+ antiporter subunit D</fullName>
    </submittedName>
</protein>
<dbReference type="EMBL" id="JBHMBS010000040">
    <property type="protein sequence ID" value="MFB9681871.1"/>
    <property type="molecule type" value="Genomic_DNA"/>
</dbReference>
<keyword evidence="12" id="KW-1185">Reference proteome</keyword>
<evidence type="ECO:0000313" key="11">
    <source>
        <dbReference type="EMBL" id="MFB9681871.1"/>
    </source>
</evidence>
<reference evidence="11 12" key="1">
    <citation type="submission" date="2024-09" db="EMBL/GenBank/DDBJ databases">
        <authorList>
            <person name="Sun Q."/>
            <person name="Mori K."/>
        </authorList>
    </citation>
    <scope>NUCLEOTIDE SEQUENCE [LARGE SCALE GENOMIC DNA]</scope>
    <source>
        <strain evidence="11 12">JCM 3028</strain>
    </source>
</reference>
<sequence length="543" mass="55647">MEALIPVPVVLPLLAAGLKLAIGRKLVRLQALISVGTLAVVLLVSLLLLPAADREGPLVAHAGGWGAPIGIALVADRLSTLMLAVSSAVTLCVMVYSLAQSRADQEHRAPLSIFHPAYLIMVAGVSDAFLSGDLFNLFVGFEMLLGGSYVLLTFGGTEARIRAGATYTVVGLASSLLFLVAIAVAYAATGTVSMAQLAERFSVLPQHIRLLVELTLLLVFVVKAAIFPMSAWLPDSYPTAPAPATALFAGLLTKVGIYSIIRLEALLFPGGPVSGLLMWAALLTMLIGVFGAVAQTDIKRMLSFTLVSHIGYMVFGVALFSVVGMAGAIFYVAHHITVQTSLFLVTGMIERRTGTTSLNRLGGLAGAAPAIAVLFFVPAMNLAGIPPMSGFLGKLGLIQAGVADGRPIALTLVAGGLLTSLLTLYAVATTWSRAFWGAPVPPSPETTTKEGSVRENGEGESGAREEPGAAGAGGAGGTGGITGEAVVTAVTMPAPMLAATAALVVLALSYTVLAGPLSALAERAAGELLAREPYVSAVLGGGR</sequence>
<keyword evidence="5 9" id="KW-1133">Transmembrane helix</keyword>
<feature type="transmembrane region" description="Helical" evidence="9">
    <location>
        <begin position="408"/>
        <end position="428"/>
    </location>
</feature>
<feature type="transmembrane region" description="Helical" evidence="9">
    <location>
        <begin position="361"/>
        <end position="388"/>
    </location>
</feature>
<evidence type="ECO:0000256" key="6">
    <source>
        <dbReference type="ARBA" id="ARBA00023136"/>
    </source>
</evidence>
<feature type="transmembrane region" description="Helical" evidence="9">
    <location>
        <begin position="328"/>
        <end position="349"/>
    </location>
</feature>
<evidence type="ECO:0000256" key="1">
    <source>
        <dbReference type="ARBA" id="ARBA00004651"/>
    </source>
</evidence>
<feature type="transmembrane region" description="Helical" evidence="9">
    <location>
        <begin position="301"/>
        <end position="322"/>
    </location>
</feature>
<evidence type="ECO:0000256" key="9">
    <source>
        <dbReference type="SAM" id="Phobius"/>
    </source>
</evidence>
<evidence type="ECO:0000256" key="7">
    <source>
        <dbReference type="RuleBase" id="RU000320"/>
    </source>
</evidence>
<comment type="similarity">
    <text evidence="2">Belongs to the CPA3 antiporters (TC 2.A.63) subunit D family.</text>
</comment>
<evidence type="ECO:0000256" key="5">
    <source>
        <dbReference type="ARBA" id="ARBA00022989"/>
    </source>
</evidence>
<keyword evidence="4 7" id="KW-0812">Transmembrane</keyword>
<name>A0ABV5TUD2_9ACTN</name>